<accession>A0A2N8P467</accession>
<dbReference type="RefSeq" id="WP_102927051.1">
    <property type="nucleotide sequence ID" value="NZ_LJSN01000007.1"/>
</dbReference>
<name>A0A2N8P467_STRNR</name>
<dbReference type="Gene3D" id="3.40.50.300">
    <property type="entry name" value="P-loop containing nucleotide triphosphate hydrolases"/>
    <property type="match status" value="1"/>
</dbReference>
<evidence type="ECO:0000313" key="1">
    <source>
        <dbReference type="EMBL" id="PNE35781.1"/>
    </source>
</evidence>
<dbReference type="SUPFAM" id="SSF52540">
    <property type="entry name" value="P-loop containing nucleoside triphosphate hydrolases"/>
    <property type="match status" value="1"/>
</dbReference>
<protein>
    <recommendedName>
        <fullName evidence="3">Plasmid partition protein</fullName>
    </recommendedName>
</protein>
<gene>
    <name evidence="1" type="ORF">AOB60_43110</name>
</gene>
<proteinExistence type="predicted"/>
<reference evidence="2" key="1">
    <citation type="submission" date="2015-09" db="EMBL/GenBank/DDBJ databases">
        <authorList>
            <person name="Graham D.E."/>
            <person name="Mahan K.M."/>
            <person name="Klingeman D.M."/>
            <person name="Fida T."/>
            <person name="Giannone R.J."/>
            <person name="Hettich R.L."/>
            <person name="Parry R.J."/>
            <person name="Spain J.C."/>
        </authorList>
    </citation>
    <scope>NUCLEOTIDE SEQUENCE [LARGE SCALE GENOMIC DNA]</scope>
    <source>
        <strain evidence="2">JCM 4701</strain>
    </source>
</reference>
<evidence type="ECO:0000313" key="2">
    <source>
        <dbReference type="Proteomes" id="UP000236047"/>
    </source>
</evidence>
<evidence type="ECO:0008006" key="3">
    <source>
        <dbReference type="Google" id="ProtNLM"/>
    </source>
</evidence>
<organism evidence="1 2">
    <name type="scientific">Streptomyces noursei</name>
    <name type="common">Streptomyces albulus</name>
    <dbReference type="NCBI Taxonomy" id="1971"/>
    <lineage>
        <taxon>Bacteria</taxon>
        <taxon>Bacillati</taxon>
        <taxon>Actinomycetota</taxon>
        <taxon>Actinomycetes</taxon>
        <taxon>Kitasatosporales</taxon>
        <taxon>Streptomycetaceae</taxon>
        <taxon>Streptomyces</taxon>
    </lineage>
</organism>
<dbReference type="CDD" id="cd01983">
    <property type="entry name" value="SIMIBI"/>
    <property type="match status" value="1"/>
</dbReference>
<sequence>MFFIANVSPRSTGKTTNSAWMSHALHERGRKVIGFDADDSRQFSRWQAAGTYPFVVQQAATSAFHMNVPQMIPAGFEDGIGVVDVGHLEDHKGVGASVLRLADLAVINLPPSMNDVERMEELPTKEFIQDTAPLRPDSQPPATWVLLCKAPTGVNEIKQVREYLEDEGYNVFTTVVPSVVKYMRTHEGSDIQAKGSVFDELVTEMEERGLLP</sequence>
<dbReference type="Proteomes" id="UP000236047">
    <property type="component" value="Unassembled WGS sequence"/>
</dbReference>
<comment type="caution">
    <text evidence="1">The sequence shown here is derived from an EMBL/GenBank/DDBJ whole genome shotgun (WGS) entry which is preliminary data.</text>
</comment>
<dbReference type="AlphaFoldDB" id="A0A2N8P467"/>
<dbReference type="EMBL" id="LJSN01000007">
    <property type="protein sequence ID" value="PNE35781.1"/>
    <property type="molecule type" value="Genomic_DNA"/>
</dbReference>
<dbReference type="InterPro" id="IPR027417">
    <property type="entry name" value="P-loop_NTPase"/>
</dbReference>
<keyword evidence="2" id="KW-1185">Reference proteome</keyword>